<dbReference type="InterPro" id="IPR002477">
    <property type="entry name" value="Peptidoglycan-bd-like"/>
</dbReference>
<feature type="signal peptide" evidence="1">
    <location>
        <begin position="1"/>
        <end position="34"/>
    </location>
</feature>
<evidence type="ECO:0000259" key="2">
    <source>
        <dbReference type="Pfam" id="PF01471"/>
    </source>
</evidence>
<organism evidence="3 4">
    <name type="scientific">Kitasatospora indigofera</name>
    <dbReference type="NCBI Taxonomy" id="67307"/>
    <lineage>
        <taxon>Bacteria</taxon>
        <taxon>Bacillati</taxon>
        <taxon>Actinomycetota</taxon>
        <taxon>Actinomycetes</taxon>
        <taxon>Kitasatosporales</taxon>
        <taxon>Streptomycetaceae</taxon>
        <taxon>Kitasatospora</taxon>
    </lineage>
</organism>
<dbReference type="SUPFAM" id="SSF47090">
    <property type="entry name" value="PGBD-like"/>
    <property type="match status" value="1"/>
</dbReference>
<dbReference type="Gene3D" id="1.10.101.10">
    <property type="entry name" value="PGBD-like superfamily/PGBD"/>
    <property type="match status" value="1"/>
</dbReference>
<dbReference type="AlphaFoldDB" id="A0A919L0Z2"/>
<proteinExistence type="predicted"/>
<sequence>MSSRKGVRTGATTTLLALALAVTGVLTTAPGAQAAVGQGYVNGFDAVGDDWNDEGVLSATQHYHSGAAGLWQMVLYADGYLSESGVDCKFGNGTDSATRQWQSNHGVTSDGAVGGQTFGKAGGRLFLSSDGIVGFADEARTVYFVRNTTSGAYGFRGPVRGFTQADYAYPDGC</sequence>
<dbReference type="InterPro" id="IPR036366">
    <property type="entry name" value="PGBDSf"/>
</dbReference>
<accession>A0A919L0Z2</accession>
<comment type="caution">
    <text evidence="3">The sequence shown here is derived from an EMBL/GenBank/DDBJ whole genome shotgun (WGS) entry which is preliminary data.</text>
</comment>
<dbReference type="Proteomes" id="UP000617734">
    <property type="component" value="Unassembled WGS sequence"/>
</dbReference>
<keyword evidence="4" id="KW-1185">Reference proteome</keyword>
<dbReference type="GeneID" id="95356526"/>
<evidence type="ECO:0000256" key="1">
    <source>
        <dbReference type="SAM" id="SignalP"/>
    </source>
</evidence>
<dbReference type="InterPro" id="IPR036365">
    <property type="entry name" value="PGBD-like_sf"/>
</dbReference>
<evidence type="ECO:0000313" key="3">
    <source>
        <dbReference type="EMBL" id="GHH80845.1"/>
    </source>
</evidence>
<dbReference type="Pfam" id="PF01471">
    <property type="entry name" value="PG_binding_1"/>
    <property type="match status" value="1"/>
</dbReference>
<protein>
    <recommendedName>
        <fullName evidence="2">Peptidoglycan binding-like domain-containing protein</fullName>
    </recommendedName>
</protein>
<feature type="domain" description="Peptidoglycan binding-like" evidence="2">
    <location>
        <begin position="72"/>
        <end position="118"/>
    </location>
</feature>
<dbReference type="RefSeq" id="WP_190214238.1">
    <property type="nucleotide sequence ID" value="NZ_BNBO01000049.1"/>
</dbReference>
<feature type="chain" id="PRO_5038036937" description="Peptidoglycan binding-like domain-containing protein" evidence="1">
    <location>
        <begin position="35"/>
        <end position="173"/>
    </location>
</feature>
<dbReference type="EMBL" id="BNBO01000049">
    <property type="protein sequence ID" value="GHH80845.1"/>
    <property type="molecule type" value="Genomic_DNA"/>
</dbReference>
<keyword evidence="1" id="KW-0732">Signal</keyword>
<reference evidence="3" key="1">
    <citation type="journal article" date="2014" name="Int. J. Syst. Evol. Microbiol.">
        <title>Complete genome sequence of Corynebacterium casei LMG S-19264T (=DSM 44701T), isolated from a smear-ripened cheese.</title>
        <authorList>
            <consortium name="US DOE Joint Genome Institute (JGI-PGF)"/>
            <person name="Walter F."/>
            <person name="Albersmeier A."/>
            <person name="Kalinowski J."/>
            <person name="Ruckert C."/>
        </authorList>
    </citation>
    <scope>NUCLEOTIDE SEQUENCE</scope>
    <source>
        <strain evidence="3">JCM 4646</strain>
    </source>
</reference>
<reference evidence="3" key="2">
    <citation type="submission" date="2020-09" db="EMBL/GenBank/DDBJ databases">
        <authorList>
            <person name="Sun Q."/>
            <person name="Ohkuma M."/>
        </authorList>
    </citation>
    <scope>NUCLEOTIDE SEQUENCE</scope>
    <source>
        <strain evidence="3">JCM 4646</strain>
    </source>
</reference>
<gene>
    <name evidence="3" type="ORF">GCM10018781_62160</name>
</gene>
<name>A0A919L0Z2_9ACTN</name>
<evidence type="ECO:0000313" key="4">
    <source>
        <dbReference type="Proteomes" id="UP000617734"/>
    </source>
</evidence>